<dbReference type="Proteomes" id="UP001358586">
    <property type="component" value="Chromosome 8"/>
</dbReference>
<dbReference type="EMBL" id="JARKNE010000008">
    <property type="protein sequence ID" value="KAK5812100.1"/>
    <property type="molecule type" value="Genomic_DNA"/>
</dbReference>
<keyword evidence="2" id="KW-1185">Reference proteome</keyword>
<organism evidence="1 2">
    <name type="scientific">Gossypium arboreum</name>
    <name type="common">Tree cotton</name>
    <name type="synonym">Gossypium nanking</name>
    <dbReference type="NCBI Taxonomy" id="29729"/>
    <lineage>
        <taxon>Eukaryota</taxon>
        <taxon>Viridiplantae</taxon>
        <taxon>Streptophyta</taxon>
        <taxon>Embryophyta</taxon>
        <taxon>Tracheophyta</taxon>
        <taxon>Spermatophyta</taxon>
        <taxon>Magnoliopsida</taxon>
        <taxon>eudicotyledons</taxon>
        <taxon>Gunneridae</taxon>
        <taxon>Pentapetalae</taxon>
        <taxon>rosids</taxon>
        <taxon>malvids</taxon>
        <taxon>Malvales</taxon>
        <taxon>Malvaceae</taxon>
        <taxon>Malvoideae</taxon>
        <taxon>Gossypium</taxon>
    </lineage>
</organism>
<name>A0ABR0P0G6_GOSAR</name>
<gene>
    <name evidence="1" type="ORF">PVK06_027507</name>
</gene>
<sequence length="173" mass="19740">MDVQASMLDMPKKCRTNIGVLNVVLRNEEDYSAILEQHRKKRIDHARPSTVVVATFISSVVNSPFVAHASSPIFVHGKVEKLFEEVIVERAEKESMNVTMKKMAEKHKATIRKMAEEKKATMASLDQRHTKALEYFKKETFQNFNNFLPNLSVLCYVASDQLGFDVHFPSRAP</sequence>
<evidence type="ECO:0000313" key="1">
    <source>
        <dbReference type="EMBL" id="KAK5812100.1"/>
    </source>
</evidence>
<protein>
    <submittedName>
        <fullName evidence="1">Uncharacterized protein</fullName>
    </submittedName>
</protein>
<accession>A0ABR0P0G6</accession>
<reference evidence="1 2" key="1">
    <citation type="submission" date="2023-03" db="EMBL/GenBank/DDBJ databases">
        <title>WGS of Gossypium arboreum.</title>
        <authorList>
            <person name="Yu D."/>
        </authorList>
    </citation>
    <scope>NUCLEOTIDE SEQUENCE [LARGE SCALE GENOMIC DNA]</scope>
    <source>
        <tissue evidence="1">Leaf</tissue>
    </source>
</reference>
<evidence type="ECO:0000313" key="2">
    <source>
        <dbReference type="Proteomes" id="UP001358586"/>
    </source>
</evidence>
<proteinExistence type="predicted"/>
<comment type="caution">
    <text evidence="1">The sequence shown here is derived from an EMBL/GenBank/DDBJ whole genome shotgun (WGS) entry which is preliminary data.</text>
</comment>